<dbReference type="Gene3D" id="2.130.10.10">
    <property type="entry name" value="YVTN repeat-like/Quinoprotein amine dehydrogenase"/>
    <property type="match status" value="1"/>
</dbReference>
<name>A0A8J3PDI3_9ACTN</name>
<dbReference type="SUPFAM" id="SSF51004">
    <property type="entry name" value="C-terminal (heme d1) domain of cytochrome cd1-nitrite reductase"/>
    <property type="match status" value="1"/>
</dbReference>
<accession>A0A8J3PDI3</accession>
<dbReference type="EMBL" id="BONJ01000001">
    <property type="protein sequence ID" value="GIG12378.1"/>
    <property type="molecule type" value="Genomic_DNA"/>
</dbReference>
<dbReference type="InterPro" id="IPR015943">
    <property type="entry name" value="WD40/YVTN_repeat-like_dom_sf"/>
</dbReference>
<reference evidence="1" key="1">
    <citation type="submission" date="2021-01" db="EMBL/GenBank/DDBJ databases">
        <title>Whole genome shotgun sequence of Catellatospora methionotrophica NBRC 14553.</title>
        <authorList>
            <person name="Komaki H."/>
            <person name="Tamura T."/>
        </authorList>
    </citation>
    <scope>NUCLEOTIDE SEQUENCE</scope>
    <source>
        <strain evidence="1">NBRC 14553</strain>
    </source>
</reference>
<sequence length="428" mass="45300">MSTYARAGSLQGPPAAGLFQGRRIVVVSDADAVPSAPLQAQLGPREAGQEDTLTVIALPLAFDGTPPVIGTIAASNSVTPPPSVLAVDGAGEYAYVVETLGPRGPDAHLLTELEAGSTIRAYDIGDAAKPQLLYAYPAGHMPQAVSLHPGGGLLALACGDVFAILGPDPYPSLRLVPIGPNGFGDGAVLVPHAEDGAPTVPSYVEWHPGGELLAVCYPWRDEVRLYAAHRTPELWIEPVGPPIRTGRFPFLGWFTPDGRHFLTVDVLWGRDAADGEPSEGRLSVLRIDPDTGAGEKIGEAGVGRNPGGLAVSPDGRHVVTSNLRMSHLAWGDPRLDRQGSLSLLTFDPASGRLTAVDEELFDGLRPEGVAFDADGKFVVVTVFDHLDLVHRRGQLRFFEVSGEGGAPRLRPTYYSIEVMRGPHTIVVV</sequence>
<comment type="caution">
    <text evidence="1">The sequence shown here is derived from an EMBL/GenBank/DDBJ whole genome shotgun (WGS) entry which is preliminary data.</text>
</comment>
<gene>
    <name evidence="1" type="ORF">Cme02nite_07100</name>
</gene>
<dbReference type="Proteomes" id="UP000660339">
    <property type="component" value="Unassembled WGS sequence"/>
</dbReference>
<dbReference type="Pfam" id="PF10282">
    <property type="entry name" value="Lactonase"/>
    <property type="match status" value="1"/>
</dbReference>
<protein>
    <recommendedName>
        <fullName evidence="3">6-phosphogluconolactonase (Cycloisomerase 2 family)</fullName>
    </recommendedName>
</protein>
<organism evidence="1 2">
    <name type="scientific">Catellatospora methionotrophica</name>
    <dbReference type="NCBI Taxonomy" id="121620"/>
    <lineage>
        <taxon>Bacteria</taxon>
        <taxon>Bacillati</taxon>
        <taxon>Actinomycetota</taxon>
        <taxon>Actinomycetes</taxon>
        <taxon>Micromonosporales</taxon>
        <taxon>Micromonosporaceae</taxon>
        <taxon>Catellatospora</taxon>
    </lineage>
</organism>
<dbReference type="AlphaFoldDB" id="A0A8J3PDI3"/>
<dbReference type="InterPro" id="IPR019405">
    <property type="entry name" value="Lactonase_7-beta_prop"/>
</dbReference>
<dbReference type="RefSeq" id="WP_166385280.1">
    <property type="nucleotide sequence ID" value="NZ_BAAATT010000033.1"/>
</dbReference>
<dbReference type="InterPro" id="IPR011048">
    <property type="entry name" value="Haem_d1_sf"/>
</dbReference>
<evidence type="ECO:0000313" key="2">
    <source>
        <dbReference type="Proteomes" id="UP000660339"/>
    </source>
</evidence>
<evidence type="ECO:0000313" key="1">
    <source>
        <dbReference type="EMBL" id="GIG12378.1"/>
    </source>
</evidence>
<keyword evidence="2" id="KW-1185">Reference proteome</keyword>
<proteinExistence type="predicted"/>
<evidence type="ECO:0008006" key="3">
    <source>
        <dbReference type="Google" id="ProtNLM"/>
    </source>
</evidence>